<reference evidence="7 8" key="1">
    <citation type="submission" date="2019-10" db="EMBL/GenBank/DDBJ databases">
        <title>Whole genome shotgun sequence of Acrocarpospora macrocephala NBRC 16266.</title>
        <authorList>
            <person name="Ichikawa N."/>
            <person name="Kimura A."/>
            <person name="Kitahashi Y."/>
            <person name="Komaki H."/>
            <person name="Oguchi A."/>
        </authorList>
    </citation>
    <scope>NUCLEOTIDE SEQUENCE [LARGE SCALE GENOMIC DNA]</scope>
    <source>
        <strain evidence="7 8">NBRC 16266</strain>
    </source>
</reference>
<dbReference type="PANTHER" id="PTHR43820">
    <property type="entry name" value="HIGH-AFFINITY BRANCHED-CHAIN AMINO ACID TRANSPORT ATP-BINDING PROTEIN LIVF"/>
    <property type="match status" value="1"/>
</dbReference>
<evidence type="ECO:0000256" key="3">
    <source>
        <dbReference type="ARBA" id="ARBA00022741"/>
    </source>
</evidence>
<dbReference type="PROSITE" id="PS50893">
    <property type="entry name" value="ABC_TRANSPORTER_2"/>
    <property type="match status" value="1"/>
</dbReference>
<keyword evidence="4 7" id="KW-0067">ATP-binding</keyword>
<dbReference type="GO" id="GO:0016887">
    <property type="term" value="F:ATP hydrolysis activity"/>
    <property type="evidence" value="ECO:0007669"/>
    <property type="project" value="InterPro"/>
</dbReference>
<dbReference type="InterPro" id="IPR027417">
    <property type="entry name" value="P-loop_NTPase"/>
</dbReference>
<dbReference type="InterPro" id="IPR052156">
    <property type="entry name" value="BCAA_Transport_ATP-bd_LivF"/>
</dbReference>
<accession>A0A5M3X2C7</accession>
<protein>
    <submittedName>
        <fullName evidence="7">ABC transporter ATP-binding protein</fullName>
    </submittedName>
</protein>
<evidence type="ECO:0000256" key="2">
    <source>
        <dbReference type="ARBA" id="ARBA00022448"/>
    </source>
</evidence>
<dbReference type="EMBL" id="BLAE01000064">
    <property type="protein sequence ID" value="GES14752.1"/>
    <property type="molecule type" value="Genomic_DNA"/>
</dbReference>
<dbReference type="InterPro" id="IPR017871">
    <property type="entry name" value="ABC_transporter-like_CS"/>
</dbReference>
<evidence type="ECO:0000256" key="1">
    <source>
        <dbReference type="ARBA" id="ARBA00005417"/>
    </source>
</evidence>
<feature type="domain" description="ABC transporter" evidence="6">
    <location>
        <begin position="5"/>
        <end position="237"/>
    </location>
</feature>
<evidence type="ECO:0000259" key="6">
    <source>
        <dbReference type="PROSITE" id="PS50893"/>
    </source>
</evidence>
<dbReference type="InterPro" id="IPR003439">
    <property type="entry name" value="ABC_transporter-like_ATP-bd"/>
</dbReference>
<evidence type="ECO:0000256" key="4">
    <source>
        <dbReference type="ARBA" id="ARBA00022840"/>
    </source>
</evidence>
<name>A0A5M3X2C7_9ACTN</name>
<evidence type="ECO:0000313" key="7">
    <source>
        <dbReference type="EMBL" id="GES14752.1"/>
    </source>
</evidence>
<evidence type="ECO:0000256" key="5">
    <source>
        <dbReference type="ARBA" id="ARBA00022970"/>
    </source>
</evidence>
<dbReference type="PROSITE" id="PS00211">
    <property type="entry name" value="ABC_TRANSPORTER_1"/>
    <property type="match status" value="1"/>
</dbReference>
<dbReference type="Pfam" id="PF00005">
    <property type="entry name" value="ABC_tran"/>
    <property type="match status" value="1"/>
</dbReference>
<dbReference type="SUPFAM" id="SSF52540">
    <property type="entry name" value="P-loop containing nucleoside triphosphate hydrolases"/>
    <property type="match status" value="1"/>
</dbReference>
<comment type="caution">
    <text evidence="7">The sequence shown here is derived from an EMBL/GenBank/DDBJ whole genome shotgun (WGS) entry which is preliminary data.</text>
</comment>
<gene>
    <name evidence="7" type="ORF">Amac_083490</name>
</gene>
<dbReference type="GO" id="GO:0005524">
    <property type="term" value="F:ATP binding"/>
    <property type="evidence" value="ECO:0007669"/>
    <property type="project" value="UniProtKB-KW"/>
</dbReference>
<dbReference type="Gene3D" id="3.40.50.300">
    <property type="entry name" value="P-loop containing nucleotide triphosphate hydrolases"/>
    <property type="match status" value="1"/>
</dbReference>
<sequence>MTGSLEIDSVWSGYGEAMALKGASLSVEPGSVVALLGANGAGKSTMLRTITGQVRPRKGKVRFDGEDLVGLRPDQTLDRGIAHVLEGRQVFATMTVRQNLELGATKRGRAECAESIEMLFERFPILQEKEGQRAGQLSGGQQQMVAISRAFMSRPRLLLLDEPSLGLAPVMLPIVVELVNWARSVLGASVLIVEQYTSLALRVASYGYLLKNGSIVFEGRSDELSAGDALKNAYLSH</sequence>
<dbReference type="InterPro" id="IPR003593">
    <property type="entry name" value="AAA+_ATPase"/>
</dbReference>
<dbReference type="GO" id="GO:0015807">
    <property type="term" value="P:L-amino acid transport"/>
    <property type="evidence" value="ECO:0007669"/>
    <property type="project" value="TreeGrafter"/>
</dbReference>
<proteinExistence type="inferred from homology"/>
<dbReference type="CDD" id="cd03224">
    <property type="entry name" value="ABC_TM1139_LivF_branched"/>
    <property type="match status" value="1"/>
</dbReference>
<dbReference type="AlphaFoldDB" id="A0A5M3X2C7"/>
<dbReference type="PANTHER" id="PTHR43820:SF4">
    <property type="entry name" value="HIGH-AFFINITY BRANCHED-CHAIN AMINO ACID TRANSPORT ATP-BINDING PROTEIN LIVF"/>
    <property type="match status" value="1"/>
</dbReference>
<keyword evidence="5" id="KW-0029">Amino-acid transport</keyword>
<dbReference type="RefSeq" id="WP_218041600.1">
    <property type="nucleotide sequence ID" value="NZ_BAAAHL010000007.1"/>
</dbReference>
<keyword evidence="8" id="KW-1185">Reference proteome</keyword>
<dbReference type="GO" id="GO:0015658">
    <property type="term" value="F:branched-chain amino acid transmembrane transporter activity"/>
    <property type="evidence" value="ECO:0007669"/>
    <property type="project" value="TreeGrafter"/>
</dbReference>
<dbReference type="Proteomes" id="UP000331127">
    <property type="component" value="Unassembled WGS sequence"/>
</dbReference>
<organism evidence="7 8">
    <name type="scientific">Acrocarpospora macrocephala</name>
    <dbReference type="NCBI Taxonomy" id="150177"/>
    <lineage>
        <taxon>Bacteria</taxon>
        <taxon>Bacillati</taxon>
        <taxon>Actinomycetota</taxon>
        <taxon>Actinomycetes</taxon>
        <taxon>Streptosporangiales</taxon>
        <taxon>Streptosporangiaceae</taxon>
        <taxon>Acrocarpospora</taxon>
    </lineage>
</organism>
<evidence type="ECO:0000313" key="8">
    <source>
        <dbReference type="Proteomes" id="UP000331127"/>
    </source>
</evidence>
<dbReference type="SMART" id="SM00382">
    <property type="entry name" value="AAA"/>
    <property type="match status" value="1"/>
</dbReference>
<keyword evidence="2" id="KW-0813">Transport</keyword>
<comment type="similarity">
    <text evidence="1">Belongs to the ABC transporter superfamily.</text>
</comment>
<keyword evidence="3" id="KW-0547">Nucleotide-binding</keyword>